<dbReference type="EMBL" id="JAOTML010000005">
    <property type="protein sequence ID" value="MCY3053427.1"/>
    <property type="molecule type" value="Genomic_DNA"/>
</dbReference>
<reference evidence="3 4" key="1">
    <citation type="submission" date="2020-12" db="EMBL/GenBank/DDBJ databases">
        <title>FDA dAtabase for Regulatory Grade micrObial Sequences (FDA-ARGOS): Supporting development and validation of Infectious Disease Dx tests.</title>
        <authorList>
            <person name="Sproer C."/>
            <person name="Gronow S."/>
            <person name="Severitt S."/>
            <person name="Schroder I."/>
            <person name="Tallon L."/>
            <person name="Sadzewicz L."/>
            <person name="Zhao X."/>
            <person name="Boylan J."/>
            <person name="Ott S."/>
            <person name="Bowen H."/>
            <person name="Vavikolanu K."/>
            <person name="Mehta A."/>
            <person name="Aluvathingal J."/>
            <person name="Nadendla S."/>
            <person name="Lowell S."/>
            <person name="Myers T."/>
            <person name="Yan Y."/>
            <person name="Sichtig H."/>
        </authorList>
    </citation>
    <scope>NUCLEOTIDE SEQUENCE [LARGE SCALE GENOMIC DNA]</scope>
    <source>
        <strain evidence="3 4">FDAARGOS_911</strain>
    </source>
</reference>
<accession>A0A0X8FD01</accession>
<feature type="transmembrane region" description="Helical" evidence="1">
    <location>
        <begin position="203"/>
        <end position="227"/>
    </location>
</feature>
<keyword evidence="5" id="KW-1185">Reference proteome</keyword>
<evidence type="ECO:0000313" key="3">
    <source>
        <dbReference type="EMBL" id="QPS01604.1"/>
    </source>
</evidence>
<sequence length="268" mass="30799">MKKFSSLFIDEMNRSKSYFLGVLSFMLGGETLMVLLRVFHMANLFRRGELVEAGDLASFTLTGWNNLIYGGVFLALALYTVLIWQRDWEGKGRLVYRLMTYPGSRLTVALAKWATILTMVFALLGIQLIYMAALNHLLNGLLPNELYRFAPYYTYFTHDWSFMNLFLPFNGYDFIASYSLGSAAILVIFNSILIYYCERANGFIIMLLKLFIFLVLTAALAVGYVWLMASILYPLGLEIFYLLLLGALVLITFNILLLNYRLNHRLYC</sequence>
<feature type="transmembrane region" description="Helical" evidence="1">
    <location>
        <begin position="20"/>
        <end position="39"/>
    </location>
</feature>
<dbReference type="Proteomes" id="UP000594771">
    <property type="component" value="Chromosome"/>
</dbReference>
<dbReference type="EMBL" id="CP065662">
    <property type="protein sequence ID" value="QPS01604.1"/>
    <property type="molecule type" value="Genomic_DNA"/>
</dbReference>
<dbReference type="AlphaFoldDB" id="A0A0X8FD01"/>
<dbReference type="KEGG" id="aun:AWM73_00465"/>
<feature type="transmembrane region" description="Helical" evidence="1">
    <location>
        <begin position="106"/>
        <end position="133"/>
    </location>
</feature>
<evidence type="ECO:0000313" key="4">
    <source>
        <dbReference type="Proteomes" id="UP000594771"/>
    </source>
</evidence>
<keyword evidence="1" id="KW-0472">Membrane</keyword>
<reference evidence="2" key="2">
    <citation type="submission" date="2022-09" db="EMBL/GenBank/DDBJ databases">
        <title>Aerococcus urinae taxonomy study.</title>
        <authorList>
            <person name="Christensen J."/>
            <person name="Senneby E."/>
        </authorList>
    </citation>
    <scope>NUCLEOTIDE SEQUENCE</scope>
    <source>
        <strain evidence="2">NLD-066-U95</strain>
    </source>
</reference>
<dbReference type="RefSeq" id="WP_060777571.1">
    <property type="nucleotide sequence ID" value="NZ_CAJHLF010000001.1"/>
</dbReference>
<evidence type="ECO:0000313" key="2">
    <source>
        <dbReference type="EMBL" id="MCY3053427.1"/>
    </source>
</evidence>
<proteinExistence type="predicted"/>
<evidence type="ECO:0000256" key="1">
    <source>
        <dbReference type="SAM" id="Phobius"/>
    </source>
</evidence>
<name>A0A0X8FD01_9LACT</name>
<protein>
    <submittedName>
        <fullName evidence="3">Uncharacterized protein</fullName>
    </submittedName>
</protein>
<feature type="transmembrane region" description="Helical" evidence="1">
    <location>
        <begin position="67"/>
        <end position="85"/>
    </location>
</feature>
<dbReference type="OrthoDB" id="2139414at2"/>
<feature type="transmembrane region" description="Helical" evidence="1">
    <location>
        <begin position="175"/>
        <end position="196"/>
    </location>
</feature>
<feature type="transmembrane region" description="Helical" evidence="1">
    <location>
        <begin position="239"/>
        <end position="260"/>
    </location>
</feature>
<organism evidence="3 4">
    <name type="scientific">Aerococcus urinae</name>
    <dbReference type="NCBI Taxonomy" id="1376"/>
    <lineage>
        <taxon>Bacteria</taxon>
        <taxon>Bacillati</taxon>
        <taxon>Bacillota</taxon>
        <taxon>Bacilli</taxon>
        <taxon>Lactobacillales</taxon>
        <taxon>Aerococcaceae</taxon>
        <taxon>Aerococcus</taxon>
    </lineage>
</organism>
<gene>
    <name evidence="3" type="ORF">I6G68_00560</name>
    <name evidence="2" type="ORF">ODY43_05415</name>
</gene>
<dbReference type="GeneID" id="35768295"/>
<dbReference type="Proteomes" id="UP001069145">
    <property type="component" value="Unassembled WGS sequence"/>
</dbReference>
<keyword evidence="1" id="KW-0812">Transmembrane</keyword>
<evidence type="ECO:0000313" key="5">
    <source>
        <dbReference type="Proteomes" id="UP001069145"/>
    </source>
</evidence>
<keyword evidence="1" id="KW-1133">Transmembrane helix</keyword>